<reference evidence="2" key="1">
    <citation type="journal article" date="2005" name="BMC Biol.">
        <title>The sequence of rice chromosomes 11 and 12, rich in disease resistance genes and recent gene duplications.</title>
        <authorList>
            <consortium name="The rice chromosomes 11 and 12 sequencing consortia"/>
        </authorList>
    </citation>
    <scope>NUCLEOTIDE SEQUENCE [LARGE SCALE GENOMIC DNA]</scope>
</reference>
<dbReference type="HOGENOM" id="CLU_1922501_0_0_1"/>
<sequence>MAWGSIFWPRRLIWEIMRGARGIGPTEGAGAARRMAGGGGGSSCSVRAEPVLPRRRCRGAAGSNAAETGGPPSWSPRRGSEESGQRRPAHVGGGGESPRSGTGDGEASAGVIRPGGDGDDGEAGARRDGIDRNDDDIQIRAAAWMAEDASTVKRRPAGVGGCGGHELPRRRRPQRRSRIQPLFLKVTQMSEFRGYYEPYHECLNFLQHNRNLRAFVHMNII</sequence>
<feature type="region of interest" description="Disordered" evidence="1">
    <location>
        <begin position="26"/>
        <end position="134"/>
    </location>
</feature>
<reference evidence="2" key="2">
    <citation type="submission" date="2005-04" db="EMBL/GenBank/DDBJ databases">
        <authorList>
            <person name="Buell C.R."/>
            <person name="Wing R.A."/>
            <person name="McCombie W.A."/>
            <person name="Ouyang S."/>
        </authorList>
    </citation>
    <scope>NUCLEOTIDE SEQUENCE</scope>
</reference>
<organism evidence="2">
    <name type="scientific">Oryza sativa subsp. japonica</name>
    <name type="common">Rice</name>
    <dbReference type="NCBI Taxonomy" id="39947"/>
    <lineage>
        <taxon>Eukaryota</taxon>
        <taxon>Viridiplantae</taxon>
        <taxon>Streptophyta</taxon>
        <taxon>Embryophyta</taxon>
        <taxon>Tracheophyta</taxon>
        <taxon>Spermatophyta</taxon>
        <taxon>Magnoliopsida</taxon>
        <taxon>Liliopsida</taxon>
        <taxon>Poales</taxon>
        <taxon>Poaceae</taxon>
        <taxon>BOP clade</taxon>
        <taxon>Oryzoideae</taxon>
        <taxon>Oryzeae</taxon>
        <taxon>Oryzinae</taxon>
        <taxon>Oryza</taxon>
        <taxon>Oryza sativa</taxon>
    </lineage>
</organism>
<dbReference type="EMBL" id="DP000011">
    <property type="protein sequence ID" value="ABA98339.1"/>
    <property type="molecule type" value="Genomic_DNA"/>
</dbReference>
<name>Q2QS39_ORYSJ</name>
<feature type="compositionally biased region" description="Basic and acidic residues" evidence="1">
    <location>
        <begin position="123"/>
        <end position="134"/>
    </location>
</feature>
<evidence type="ECO:0000256" key="1">
    <source>
        <dbReference type="SAM" id="MobiDB-lite"/>
    </source>
</evidence>
<reference evidence="2" key="3">
    <citation type="submission" date="2006-01" db="EMBL/GenBank/DDBJ databases">
        <authorList>
            <person name="Buell R."/>
        </authorList>
    </citation>
    <scope>NUCLEOTIDE SEQUENCE</scope>
</reference>
<feature type="region of interest" description="Disordered" evidence="1">
    <location>
        <begin position="152"/>
        <end position="174"/>
    </location>
</feature>
<dbReference type="AlphaFoldDB" id="Q2QS39"/>
<evidence type="ECO:0000313" key="2">
    <source>
        <dbReference type="EMBL" id="ABA98339.1"/>
    </source>
</evidence>
<proteinExistence type="predicted"/>
<accession>Q2QS39</accession>
<gene>
    <name evidence="2" type="ordered locus">LOC_Os12g25440</name>
</gene>
<protein>
    <submittedName>
        <fullName evidence="2">Uncharacterized protein</fullName>
    </submittedName>
</protein>